<feature type="region of interest" description="Disordered" evidence="1">
    <location>
        <begin position="106"/>
        <end position="125"/>
    </location>
</feature>
<feature type="region of interest" description="Disordered" evidence="1">
    <location>
        <begin position="212"/>
        <end position="232"/>
    </location>
</feature>
<dbReference type="EMBL" id="PRFA01000048">
    <property type="protein sequence ID" value="PWU90744.1"/>
    <property type="molecule type" value="Genomic_DNA"/>
</dbReference>
<dbReference type="VEuPathDB" id="TriTrypDB:TcCL_NonESM05603"/>
<dbReference type="VEuPathDB" id="TriTrypDB:TCSYLVIO_004927"/>
<dbReference type="VEuPathDB" id="TriTrypDB:TcBrA4_0016500"/>
<dbReference type="AlphaFoldDB" id="A0A2V2V393"/>
<evidence type="ECO:0000313" key="3">
    <source>
        <dbReference type="EMBL" id="PWU90744.1"/>
    </source>
</evidence>
<evidence type="ECO:0000256" key="2">
    <source>
        <dbReference type="SAM" id="SignalP"/>
    </source>
</evidence>
<dbReference type="VEuPathDB" id="TriTrypDB:ECC02_001872"/>
<dbReference type="VEuPathDB" id="TriTrypDB:TcCLB.509599.80"/>
<comment type="caution">
    <text evidence="3">The sequence shown here is derived from an EMBL/GenBank/DDBJ whole genome shotgun (WGS) entry which is preliminary data.</text>
</comment>
<gene>
    <name evidence="3" type="ORF">C4B63_48g148</name>
</gene>
<sequence length="453" mass="49703">MRSWSGLHAFLLPAQCCRARRNGATLSQRYGCCGQGETVPTTTASTTVSRTHRDPMATLTDIFRAHPSALRLHRELTICVANGEAERAADLAYVLAEKVKRVCKEMGSGTEQNSKLTSSPTPADSSAAEAGIVAKEYMPPMGPEDVELSMETTRRRVLEENSGDVAEAFIKGESENTSSGNAHPALCDNPPFWKQSTALRVTLLEAAFELTLPDGGDADSPLSPRSTEVEEHEKRNMMLLDEYLTREKKRWETQKGAIGRAVLTTAQQLGVTPEDLHSVLEEADSTRNVSGQDGCLRVLKHCNLIIRGEAPEVELMAKNTAGSVRAAAEEELEVLVSRMERSGSPLTPQERELALFELVMTKSKMRYVVGLHRDLQMALDASENLRRAASQKQLPSGSEVFTQKVIERLNKVAADGSETSAEDVELIESLSAPVLPFTFMLKMCLWFDVPRDG</sequence>
<dbReference type="VEuPathDB" id="TriTrypDB:Tc_MARK_3672"/>
<dbReference type="VEuPathDB" id="TriTrypDB:C3747_60g106"/>
<evidence type="ECO:0000256" key="1">
    <source>
        <dbReference type="SAM" id="MobiDB-lite"/>
    </source>
</evidence>
<keyword evidence="2" id="KW-0732">Signal</keyword>
<dbReference type="VEuPathDB" id="TriTrypDB:BCY84_10843"/>
<evidence type="ECO:0000313" key="4">
    <source>
        <dbReference type="Proteomes" id="UP000246121"/>
    </source>
</evidence>
<protein>
    <submittedName>
        <fullName evidence="3">Uncharacterized protein</fullName>
    </submittedName>
</protein>
<dbReference type="VEuPathDB" id="TriTrypDB:TcCLB.509733.40"/>
<dbReference type="VEuPathDB" id="TriTrypDB:TCDM_03213"/>
<dbReference type="Proteomes" id="UP000246121">
    <property type="component" value="Unassembled WGS sequence"/>
</dbReference>
<name>A0A2V2V393_TRYCR</name>
<reference evidence="3 4" key="1">
    <citation type="journal article" date="2018" name="Microb. Genom.">
        <title>Expanding an expanded genome: long-read sequencing of Trypanosoma cruzi.</title>
        <authorList>
            <person name="Berna L."/>
            <person name="Rodriguez M."/>
            <person name="Chiribao M.L."/>
            <person name="Parodi-Talice A."/>
            <person name="Pita S."/>
            <person name="Rijo G."/>
            <person name="Alvarez-Valin F."/>
            <person name="Robello C."/>
        </authorList>
    </citation>
    <scope>NUCLEOTIDE SEQUENCE [LARGE SCALE GENOMIC DNA]</scope>
    <source>
        <strain evidence="3 4">Dm28c</strain>
    </source>
</reference>
<feature type="signal peptide" evidence="2">
    <location>
        <begin position="1"/>
        <end position="19"/>
    </location>
</feature>
<organism evidence="3 4">
    <name type="scientific">Trypanosoma cruzi</name>
    <dbReference type="NCBI Taxonomy" id="5693"/>
    <lineage>
        <taxon>Eukaryota</taxon>
        <taxon>Discoba</taxon>
        <taxon>Euglenozoa</taxon>
        <taxon>Kinetoplastea</taxon>
        <taxon>Metakinetoplastina</taxon>
        <taxon>Trypanosomatida</taxon>
        <taxon>Trypanosomatidae</taxon>
        <taxon>Trypanosoma</taxon>
        <taxon>Schizotrypanum</taxon>
    </lineage>
</organism>
<proteinExistence type="predicted"/>
<feature type="chain" id="PRO_5015890168" evidence="2">
    <location>
        <begin position="20"/>
        <end position="453"/>
    </location>
</feature>
<dbReference type="VEuPathDB" id="TriTrypDB:C4B63_48g148"/>
<accession>A0A2V2V393</accession>
<dbReference type="VEuPathDB" id="TriTrypDB:TcG_04806"/>